<proteinExistence type="predicted"/>
<reference evidence="1" key="1">
    <citation type="submission" date="2022-11" db="EMBL/GenBank/DDBJ databases">
        <title>Centuries of genome instability and evolution in soft-shell clam transmissible cancer (bioRxiv).</title>
        <authorList>
            <person name="Hart S.F.M."/>
            <person name="Yonemitsu M.A."/>
            <person name="Giersch R.M."/>
            <person name="Beal B.F."/>
            <person name="Arriagada G."/>
            <person name="Davis B.W."/>
            <person name="Ostrander E.A."/>
            <person name="Goff S.P."/>
            <person name="Metzger M.J."/>
        </authorList>
    </citation>
    <scope>NUCLEOTIDE SEQUENCE</scope>
    <source>
        <strain evidence="1">MELC-2E11</strain>
        <tissue evidence="1">Siphon/mantle</tissue>
    </source>
</reference>
<accession>A0ABY7ESA1</accession>
<sequence>MLLIRKYRCDRKGKSGERMMMPSIIVQILYVLWMATMVPGETYTAECDHETLTVRAGFREHPTYCSKFIQCLLNKDGQLQHALSANMICVINSQTESEEKDMEIVEVSMSAREVRPYQGVVLWDSICIAVSSYV</sequence>
<dbReference type="Proteomes" id="UP001164746">
    <property type="component" value="Chromosome 8"/>
</dbReference>
<keyword evidence="2" id="KW-1185">Reference proteome</keyword>
<protein>
    <submittedName>
        <fullName evidence="1">Uncharacterized protein</fullName>
    </submittedName>
</protein>
<evidence type="ECO:0000313" key="2">
    <source>
        <dbReference type="Proteomes" id="UP001164746"/>
    </source>
</evidence>
<name>A0ABY7ESA1_MYAAR</name>
<gene>
    <name evidence="1" type="ORF">MAR_025781</name>
</gene>
<organism evidence="1 2">
    <name type="scientific">Mya arenaria</name>
    <name type="common">Soft-shell clam</name>
    <dbReference type="NCBI Taxonomy" id="6604"/>
    <lineage>
        <taxon>Eukaryota</taxon>
        <taxon>Metazoa</taxon>
        <taxon>Spiralia</taxon>
        <taxon>Lophotrochozoa</taxon>
        <taxon>Mollusca</taxon>
        <taxon>Bivalvia</taxon>
        <taxon>Autobranchia</taxon>
        <taxon>Heteroconchia</taxon>
        <taxon>Euheterodonta</taxon>
        <taxon>Imparidentia</taxon>
        <taxon>Neoheterodontei</taxon>
        <taxon>Myida</taxon>
        <taxon>Myoidea</taxon>
        <taxon>Myidae</taxon>
        <taxon>Mya</taxon>
    </lineage>
</organism>
<evidence type="ECO:0000313" key="1">
    <source>
        <dbReference type="EMBL" id="WAR11601.1"/>
    </source>
</evidence>
<dbReference type="EMBL" id="CP111019">
    <property type="protein sequence ID" value="WAR11601.1"/>
    <property type="molecule type" value="Genomic_DNA"/>
</dbReference>